<dbReference type="SUPFAM" id="SSF69318">
    <property type="entry name" value="Integrin alpha N-terminal domain"/>
    <property type="match status" value="1"/>
</dbReference>
<dbReference type="EMBL" id="RKQN01000007">
    <property type="protein sequence ID" value="RPE74673.1"/>
    <property type="molecule type" value="Genomic_DNA"/>
</dbReference>
<proteinExistence type="predicted"/>
<reference evidence="1 2" key="1">
    <citation type="submission" date="2018-11" db="EMBL/GenBank/DDBJ databases">
        <title>Genomic Encyclopedia of Type Strains, Phase IV (KMG-IV): sequencing the most valuable type-strain genomes for metagenomic binning, comparative biology and taxonomic classification.</title>
        <authorList>
            <person name="Goeker M."/>
        </authorList>
    </citation>
    <scope>NUCLEOTIDE SEQUENCE [LARGE SCALE GENOMIC DNA]</scope>
    <source>
        <strain evidence="1 2">DSM 25623</strain>
    </source>
</reference>
<gene>
    <name evidence="1" type="ORF">EDC50_3084</name>
</gene>
<evidence type="ECO:0000313" key="1">
    <source>
        <dbReference type="EMBL" id="RPE74673.1"/>
    </source>
</evidence>
<dbReference type="AlphaFoldDB" id="A0A3N4UXE5"/>
<comment type="caution">
    <text evidence="1">The sequence shown here is derived from an EMBL/GenBank/DDBJ whole genome shotgun (WGS) entry which is preliminary data.</text>
</comment>
<dbReference type="Proteomes" id="UP000269708">
    <property type="component" value="Unassembled WGS sequence"/>
</dbReference>
<name>A0A3N4UXE5_9GAMM</name>
<keyword evidence="2" id="KW-1185">Reference proteome</keyword>
<sequence length="235" mass="24556">MPLAALWLAAALAGGADEGFWPLALPAAAGPLAEFAEIADPAAPPDPYSAAQPAMRYLLLAGHGARARLVARELRGHADSYGLVRLHDPRGEFEPGAWALRGSALRPGPAIALDPGGALAPGRTRAFALANGRWRLVDGCAGAAGQDCELRLEHAGRRQVLAHWRPDPEWPGGRGYALNFQVEFAGDLDRDGRLDLVLGASAYREAGCAYRYLLLSGVARAGDLVGLAGHGAACD</sequence>
<protein>
    <submittedName>
        <fullName evidence="1">Uncharacterized protein</fullName>
    </submittedName>
</protein>
<organism evidence="1 2">
    <name type="scientific">Vulcaniibacterium tengchongense</name>
    <dbReference type="NCBI Taxonomy" id="1273429"/>
    <lineage>
        <taxon>Bacteria</taxon>
        <taxon>Pseudomonadati</taxon>
        <taxon>Pseudomonadota</taxon>
        <taxon>Gammaproteobacteria</taxon>
        <taxon>Lysobacterales</taxon>
        <taxon>Lysobacteraceae</taxon>
        <taxon>Vulcaniibacterium</taxon>
    </lineage>
</organism>
<evidence type="ECO:0000313" key="2">
    <source>
        <dbReference type="Proteomes" id="UP000269708"/>
    </source>
</evidence>
<dbReference type="RefSeq" id="WP_123771394.1">
    <property type="nucleotide sequence ID" value="NZ_RKQN01000007.1"/>
</dbReference>
<accession>A0A3N4UXE5</accession>
<dbReference type="InterPro" id="IPR028994">
    <property type="entry name" value="Integrin_alpha_N"/>
</dbReference>